<reference evidence="3" key="1">
    <citation type="journal article" date="2014" name="Genome Announc.">
        <title>Genome sequence and annotation of Acremonium chrysogenum, producer of the beta-lactam antibiotic cephalosporin C.</title>
        <authorList>
            <person name="Terfehr D."/>
            <person name="Dahlmann T.A."/>
            <person name="Specht T."/>
            <person name="Zadra I."/>
            <person name="Kuernsteiner H."/>
            <person name="Kueck U."/>
        </authorList>
    </citation>
    <scope>NUCLEOTIDE SEQUENCE [LARGE SCALE GENOMIC DNA]</scope>
    <source>
        <strain evidence="3">ATCC 11550 / CBS 779.69 / DSM 880 / IAM 14645 / JCM 23072 / IMI 49137</strain>
    </source>
</reference>
<organism evidence="2 3">
    <name type="scientific">Hapsidospora chrysogenum (strain ATCC 11550 / CBS 779.69 / DSM 880 / IAM 14645 / JCM 23072 / IMI 49137)</name>
    <name type="common">Acremonium chrysogenum</name>
    <dbReference type="NCBI Taxonomy" id="857340"/>
    <lineage>
        <taxon>Eukaryota</taxon>
        <taxon>Fungi</taxon>
        <taxon>Dikarya</taxon>
        <taxon>Ascomycota</taxon>
        <taxon>Pezizomycotina</taxon>
        <taxon>Sordariomycetes</taxon>
        <taxon>Hypocreomycetidae</taxon>
        <taxon>Hypocreales</taxon>
        <taxon>Bionectriaceae</taxon>
        <taxon>Hapsidospora</taxon>
    </lineage>
</organism>
<evidence type="ECO:0000313" key="2">
    <source>
        <dbReference type="EMBL" id="KFH41961.1"/>
    </source>
</evidence>
<keyword evidence="1" id="KW-1133">Transmembrane helix</keyword>
<evidence type="ECO:0000256" key="1">
    <source>
        <dbReference type="SAM" id="Phobius"/>
    </source>
</evidence>
<keyword evidence="1" id="KW-0472">Membrane</keyword>
<keyword evidence="3" id="KW-1185">Reference proteome</keyword>
<dbReference type="EMBL" id="JPKY01000109">
    <property type="protein sequence ID" value="KFH41961.1"/>
    <property type="molecule type" value="Genomic_DNA"/>
</dbReference>
<sequence length="361" mass="40888">MQFVLDADPADLPTISKIADQIGYDTHLNACLKGDQHERLVVAAIGWATFMFTYRAGDSDQHCIAIQQADPQTLKRLTAAIRTTSTRRPGHFLRSLELLDDLSDGETSQDRLLYLATLNYWSLKNIGNLHITWVPHISQHLKLDVTTRTLYLFQYPTLCALHCLGGTMNEYFTRLLSDYYPVDPPVSQPLEATTVHREILLSFRLLFGQLGKAKRRARRGPPLRWKKTGPLLSLPPQELAFLLKCVLPRSPDPVYRSFWPPSVVTAKGTLTNQEFYAPWVDFRVFGSRLCEVQKYNESQRPTRVRKMWRDRRDPARWCTVWVVMVLGILSLILSACQLAVGAGQLAVALKPPSDDKGSKAG</sequence>
<accession>A0A086SXX9</accession>
<dbReference type="AlphaFoldDB" id="A0A086SXX9"/>
<dbReference type="OrthoDB" id="5428890at2759"/>
<keyword evidence="1" id="KW-0812">Transmembrane</keyword>
<gene>
    <name evidence="2" type="ORF">ACRE_073430</name>
</gene>
<proteinExistence type="predicted"/>
<dbReference type="Proteomes" id="UP000029964">
    <property type="component" value="Unassembled WGS sequence"/>
</dbReference>
<comment type="caution">
    <text evidence="2">The sequence shown here is derived from an EMBL/GenBank/DDBJ whole genome shotgun (WGS) entry which is preliminary data.</text>
</comment>
<name>A0A086SXX9_HAPC1</name>
<evidence type="ECO:0000313" key="3">
    <source>
        <dbReference type="Proteomes" id="UP000029964"/>
    </source>
</evidence>
<dbReference type="HOGENOM" id="CLU_767191_0_0_1"/>
<feature type="transmembrane region" description="Helical" evidence="1">
    <location>
        <begin position="315"/>
        <end position="340"/>
    </location>
</feature>
<protein>
    <submittedName>
        <fullName evidence="2">Uncharacterized protein</fullName>
    </submittedName>
</protein>